<keyword evidence="1" id="KW-0805">Transcription regulation</keyword>
<proteinExistence type="predicted"/>
<dbReference type="InterPro" id="IPR009057">
    <property type="entry name" value="Homeodomain-like_sf"/>
</dbReference>
<dbReference type="GO" id="GO:0003700">
    <property type="term" value="F:DNA-binding transcription factor activity"/>
    <property type="evidence" value="ECO:0007669"/>
    <property type="project" value="InterPro"/>
</dbReference>
<evidence type="ECO:0000256" key="1">
    <source>
        <dbReference type="ARBA" id="ARBA00023015"/>
    </source>
</evidence>
<dbReference type="PANTHER" id="PTHR46796:SF2">
    <property type="entry name" value="TRANSCRIPTIONAL REGULATORY PROTEIN"/>
    <property type="match status" value="1"/>
</dbReference>
<dbReference type="InterPro" id="IPR018060">
    <property type="entry name" value="HTH_AraC"/>
</dbReference>
<dbReference type="SMART" id="SM00342">
    <property type="entry name" value="HTH_ARAC"/>
    <property type="match status" value="1"/>
</dbReference>
<dbReference type="Pfam" id="PF02311">
    <property type="entry name" value="AraC_binding"/>
    <property type="match status" value="1"/>
</dbReference>
<evidence type="ECO:0000313" key="5">
    <source>
        <dbReference type="EMBL" id="KAA5610813.1"/>
    </source>
</evidence>
<dbReference type="RefSeq" id="WP_150042086.1">
    <property type="nucleotide sequence ID" value="NZ_OW485601.1"/>
</dbReference>
<keyword evidence="2" id="KW-0238">DNA-binding</keyword>
<gene>
    <name evidence="5" type="ORF">F1189_17180</name>
</gene>
<dbReference type="SUPFAM" id="SSF51215">
    <property type="entry name" value="Regulatory protein AraC"/>
    <property type="match status" value="1"/>
</dbReference>
<dbReference type="OrthoDB" id="110167at2"/>
<dbReference type="Proteomes" id="UP000325255">
    <property type="component" value="Unassembled WGS sequence"/>
</dbReference>
<dbReference type="InterPro" id="IPR037923">
    <property type="entry name" value="HTH-like"/>
</dbReference>
<reference evidence="5 6" key="1">
    <citation type="submission" date="2019-09" db="EMBL/GenBank/DDBJ databases">
        <title>Genome sequence of Rhodovastum atsumiense, a diverse member of the Acetobacteraceae family of non-sulfur purple photosynthetic bacteria.</title>
        <authorList>
            <person name="Meyer T."/>
            <person name="Kyndt J."/>
        </authorList>
    </citation>
    <scope>NUCLEOTIDE SEQUENCE [LARGE SCALE GENOMIC DNA]</scope>
    <source>
        <strain evidence="5 6">DSM 21279</strain>
    </source>
</reference>
<protein>
    <submittedName>
        <fullName evidence="5">AraC family transcriptional regulator</fullName>
    </submittedName>
</protein>
<dbReference type="SUPFAM" id="SSF46689">
    <property type="entry name" value="Homeodomain-like"/>
    <property type="match status" value="2"/>
</dbReference>
<feature type="domain" description="HTH araC/xylS-type" evidence="4">
    <location>
        <begin position="171"/>
        <end position="268"/>
    </location>
</feature>
<dbReference type="Gene3D" id="1.10.10.60">
    <property type="entry name" value="Homeodomain-like"/>
    <property type="match status" value="2"/>
</dbReference>
<dbReference type="GO" id="GO:0043565">
    <property type="term" value="F:sequence-specific DNA binding"/>
    <property type="evidence" value="ECO:0007669"/>
    <property type="project" value="InterPro"/>
</dbReference>
<evidence type="ECO:0000256" key="2">
    <source>
        <dbReference type="ARBA" id="ARBA00023125"/>
    </source>
</evidence>
<dbReference type="PANTHER" id="PTHR46796">
    <property type="entry name" value="HTH-TYPE TRANSCRIPTIONAL ACTIVATOR RHAS-RELATED"/>
    <property type="match status" value="1"/>
</dbReference>
<organism evidence="5 6">
    <name type="scientific">Rhodovastum atsumiense</name>
    <dbReference type="NCBI Taxonomy" id="504468"/>
    <lineage>
        <taxon>Bacteria</taxon>
        <taxon>Pseudomonadati</taxon>
        <taxon>Pseudomonadota</taxon>
        <taxon>Alphaproteobacteria</taxon>
        <taxon>Acetobacterales</taxon>
        <taxon>Acetobacteraceae</taxon>
        <taxon>Rhodovastum</taxon>
    </lineage>
</organism>
<evidence type="ECO:0000313" key="6">
    <source>
        <dbReference type="Proteomes" id="UP000325255"/>
    </source>
</evidence>
<keyword evidence="3" id="KW-0804">Transcription</keyword>
<name>A0A5M6IRA6_9PROT</name>
<evidence type="ECO:0000259" key="4">
    <source>
        <dbReference type="PROSITE" id="PS01124"/>
    </source>
</evidence>
<sequence length="271" mass="29766">MPRERGTHHVQPHGSAYPGVEAVTLASDRAFPRHAHDQFGLGVLSTGAQRSWSGIGPVEAGPGDIITVNPGEMHDGVPMDARGRHWRMLYFDPPVLARALHDEILHPVEITRPVLRDTRLAGRFARLFAAITAPAPDRLAVEEEMLRTLALLLRRHGARRPPRREPPPCIRLALRRLDAAPDQPASLAELAALAGVSRFQLLRGFVRDVGITPYAYLLQRRVGLARQLLKTGLAPAEAAAAAGFADQSHMTRAFVRQFGVTPARYRAAVMR</sequence>
<dbReference type="InterPro" id="IPR050204">
    <property type="entry name" value="AraC_XylS_family_regulators"/>
</dbReference>
<dbReference type="Pfam" id="PF12833">
    <property type="entry name" value="HTH_18"/>
    <property type="match status" value="1"/>
</dbReference>
<dbReference type="EMBL" id="VWPK01000027">
    <property type="protein sequence ID" value="KAA5610813.1"/>
    <property type="molecule type" value="Genomic_DNA"/>
</dbReference>
<evidence type="ECO:0000256" key="3">
    <source>
        <dbReference type="ARBA" id="ARBA00023163"/>
    </source>
</evidence>
<dbReference type="AlphaFoldDB" id="A0A5M6IRA6"/>
<accession>A0A5M6IRA6</accession>
<dbReference type="PROSITE" id="PS01124">
    <property type="entry name" value="HTH_ARAC_FAMILY_2"/>
    <property type="match status" value="1"/>
</dbReference>
<dbReference type="InterPro" id="IPR003313">
    <property type="entry name" value="AraC-bd"/>
</dbReference>
<keyword evidence="6" id="KW-1185">Reference proteome</keyword>
<comment type="caution">
    <text evidence="5">The sequence shown here is derived from an EMBL/GenBank/DDBJ whole genome shotgun (WGS) entry which is preliminary data.</text>
</comment>